<reference evidence="2 3" key="1">
    <citation type="journal article" date="2024" name="Nat. Commun.">
        <title>Phylogenomics reveals the evolutionary origins of lichenization in chlorophyte algae.</title>
        <authorList>
            <person name="Puginier C."/>
            <person name="Libourel C."/>
            <person name="Otte J."/>
            <person name="Skaloud P."/>
            <person name="Haon M."/>
            <person name="Grisel S."/>
            <person name="Petersen M."/>
            <person name="Berrin J.G."/>
            <person name="Delaux P.M."/>
            <person name="Dal Grande F."/>
            <person name="Keller J."/>
        </authorList>
    </citation>
    <scope>NUCLEOTIDE SEQUENCE [LARGE SCALE GENOMIC DNA]</scope>
    <source>
        <strain evidence="2 3">SAG 245.80</strain>
    </source>
</reference>
<feature type="signal peptide" evidence="1">
    <location>
        <begin position="1"/>
        <end position="22"/>
    </location>
</feature>
<evidence type="ECO:0000313" key="2">
    <source>
        <dbReference type="EMBL" id="KAK9834875.1"/>
    </source>
</evidence>
<accession>A0AAW1RMY3</accession>
<dbReference type="AlphaFoldDB" id="A0AAW1RMY3"/>
<dbReference type="Proteomes" id="UP001445335">
    <property type="component" value="Unassembled WGS sequence"/>
</dbReference>
<gene>
    <name evidence="2" type="ORF">WJX81_005664</name>
</gene>
<proteinExistence type="predicted"/>
<feature type="chain" id="PRO_5043934759" evidence="1">
    <location>
        <begin position="23"/>
        <end position="295"/>
    </location>
</feature>
<dbReference type="EMBL" id="JALJOU010000031">
    <property type="protein sequence ID" value="KAK9834875.1"/>
    <property type="molecule type" value="Genomic_DNA"/>
</dbReference>
<comment type="caution">
    <text evidence="2">The sequence shown here is derived from an EMBL/GenBank/DDBJ whole genome shotgun (WGS) entry which is preliminary data.</text>
</comment>
<evidence type="ECO:0000313" key="3">
    <source>
        <dbReference type="Proteomes" id="UP001445335"/>
    </source>
</evidence>
<keyword evidence="1" id="KW-0732">Signal</keyword>
<organism evidence="2 3">
    <name type="scientific">Elliptochloris bilobata</name>
    <dbReference type="NCBI Taxonomy" id="381761"/>
    <lineage>
        <taxon>Eukaryota</taxon>
        <taxon>Viridiplantae</taxon>
        <taxon>Chlorophyta</taxon>
        <taxon>core chlorophytes</taxon>
        <taxon>Trebouxiophyceae</taxon>
        <taxon>Trebouxiophyceae incertae sedis</taxon>
        <taxon>Elliptochloris clade</taxon>
        <taxon>Elliptochloris</taxon>
    </lineage>
</organism>
<sequence length="295" mass="33562">MRWALWLLAWVGLYALILPAYQAELGVELAEVPEGTDLERMAALPVYVISGNELRWLRTKQVLASLHLLAQRIHPPKATYKLAEEGYKAHSYDKDVNLDDATTQREFSLLATWERLLQHIAGDPDMAESDFALIFEDDIALHDDLSHAAARRAILHGLDIARDDGLLTLGICVPDCQNVSAEWYEGIQYDKCASLCSHAIAVTKLRAVTLMDQLHEAIHIDFKKWEYDSYYHGHCIDQLLRLYAYAHGGTWTVASNLRSDQSPPWGDELGVFYQDRWRSKSTINARRTLRSLSQL</sequence>
<protein>
    <submittedName>
        <fullName evidence="2">Uncharacterized protein</fullName>
    </submittedName>
</protein>
<name>A0AAW1RMY3_9CHLO</name>
<keyword evidence="3" id="KW-1185">Reference proteome</keyword>
<evidence type="ECO:0000256" key="1">
    <source>
        <dbReference type="SAM" id="SignalP"/>
    </source>
</evidence>